<dbReference type="HOGENOM" id="CLU_189638_0_0_2"/>
<evidence type="ECO:0000256" key="1">
    <source>
        <dbReference type="SAM" id="Phobius"/>
    </source>
</evidence>
<sequence>MGAKTRATIVFVLIALGLFQLISGLILYFTPGRHGYREVLVYGLEKHLWKEYHLYVGLIITAVAIIHFILNWKMFKHEIKALFK</sequence>
<organism evidence="3 4">
    <name type="scientific">Archaeoglobus profundus (strain DSM 5631 / JCM 9629 / NBRC 100127 / Av18)</name>
    <dbReference type="NCBI Taxonomy" id="572546"/>
    <lineage>
        <taxon>Archaea</taxon>
        <taxon>Methanobacteriati</taxon>
        <taxon>Methanobacteriota</taxon>
        <taxon>Archaeoglobi</taxon>
        <taxon>Archaeoglobales</taxon>
        <taxon>Archaeoglobaceae</taxon>
        <taxon>Archaeoglobus</taxon>
    </lineage>
</organism>
<protein>
    <recommendedName>
        <fullName evidence="2">Flavinylation-associated cytochrome domain-containing protein</fullName>
    </recommendedName>
</protein>
<dbReference type="InterPro" id="IPR025517">
    <property type="entry name" value="DUF4405"/>
</dbReference>
<reference evidence="3 4" key="1">
    <citation type="journal article" date="2010" name="Stand. Genomic Sci.">
        <title>Complete genome sequence of Archaeoglobus profundus type strain (AV18).</title>
        <authorList>
            <person name="von Jan M."/>
            <person name="Lapidus A."/>
            <person name="Del Rio T.G."/>
            <person name="Copeland A."/>
            <person name="Tice H."/>
            <person name="Cheng J.F."/>
            <person name="Lucas S."/>
            <person name="Chen F."/>
            <person name="Nolan M."/>
            <person name="Goodwin L."/>
            <person name="Han C."/>
            <person name="Pitluck S."/>
            <person name="Liolios K."/>
            <person name="Ivanova N."/>
            <person name="Mavromatis K."/>
            <person name="Ovchinnikova G."/>
            <person name="Chertkov O."/>
            <person name="Pati A."/>
            <person name="Chen A."/>
            <person name="Palaniappan K."/>
            <person name="Land M."/>
            <person name="Hauser L."/>
            <person name="Chang Y.J."/>
            <person name="Jeffries C.D."/>
            <person name="Saunders E."/>
            <person name="Brettin T."/>
            <person name="Detter J.C."/>
            <person name="Chain P."/>
            <person name="Eichinger K."/>
            <person name="Huber H."/>
            <person name="Spring S."/>
            <person name="Rohde M."/>
            <person name="Goker M."/>
            <person name="Wirth R."/>
            <person name="Woyke T."/>
            <person name="Bristow J."/>
            <person name="Eisen J.A."/>
            <person name="Markowitz V."/>
            <person name="Hugenholtz P."/>
            <person name="Kyrpides N.C."/>
            <person name="Klenk H.P."/>
        </authorList>
    </citation>
    <scope>NUCLEOTIDE SEQUENCE [LARGE SCALE GENOMIC DNA]</scope>
    <source>
        <strain evidence="4">DSM 5631 / JCM 9629 / NBRC 100127 / Av18</strain>
    </source>
</reference>
<keyword evidence="1" id="KW-0472">Membrane</keyword>
<feature type="transmembrane region" description="Helical" evidence="1">
    <location>
        <begin position="7"/>
        <end position="29"/>
    </location>
</feature>
<gene>
    <name evidence="3" type="ordered locus">Arcpr_0821</name>
</gene>
<dbReference type="EMBL" id="CP001857">
    <property type="protein sequence ID" value="ADB57884.1"/>
    <property type="molecule type" value="Genomic_DNA"/>
</dbReference>
<accession>D2RHV9</accession>
<dbReference type="eggNOG" id="arCOG04002">
    <property type="taxonomic scope" value="Archaea"/>
</dbReference>
<name>D2RHV9_ARCPA</name>
<dbReference type="Pfam" id="PF14358">
    <property type="entry name" value="DUF4405"/>
    <property type="match status" value="1"/>
</dbReference>
<proteinExistence type="predicted"/>
<dbReference type="RefSeq" id="WP_012940220.1">
    <property type="nucleotide sequence ID" value="NC_013741.1"/>
</dbReference>
<keyword evidence="4" id="KW-1185">Reference proteome</keyword>
<evidence type="ECO:0000313" key="3">
    <source>
        <dbReference type="EMBL" id="ADB57884.1"/>
    </source>
</evidence>
<dbReference type="KEGG" id="apo:Arcpr_0821"/>
<keyword evidence="1" id="KW-0812">Transmembrane</keyword>
<dbReference type="PaxDb" id="572546-Arcpr_0821"/>
<dbReference type="Proteomes" id="UP000001901">
    <property type="component" value="Chromosome"/>
</dbReference>
<dbReference type="OrthoDB" id="94384at2157"/>
<dbReference type="GeneID" id="8739482"/>
<evidence type="ECO:0000259" key="2">
    <source>
        <dbReference type="Pfam" id="PF14358"/>
    </source>
</evidence>
<dbReference type="AlphaFoldDB" id="D2RHV9"/>
<feature type="domain" description="Flavinylation-associated cytochrome" evidence="2">
    <location>
        <begin position="9"/>
        <end position="72"/>
    </location>
</feature>
<evidence type="ECO:0000313" key="4">
    <source>
        <dbReference type="Proteomes" id="UP000001901"/>
    </source>
</evidence>
<keyword evidence="1" id="KW-1133">Transmembrane helix</keyword>
<feature type="transmembrane region" description="Helical" evidence="1">
    <location>
        <begin position="52"/>
        <end position="70"/>
    </location>
</feature>